<dbReference type="Gene3D" id="3.10.350.10">
    <property type="entry name" value="LysM domain"/>
    <property type="match status" value="1"/>
</dbReference>
<dbReference type="InterPro" id="IPR036779">
    <property type="entry name" value="LysM_dom_sf"/>
</dbReference>
<keyword evidence="1" id="KW-0732">Signal</keyword>
<dbReference type="PROSITE" id="PS51782">
    <property type="entry name" value="LYSM"/>
    <property type="match status" value="1"/>
</dbReference>
<feature type="signal peptide" evidence="1">
    <location>
        <begin position="1"/>
        <end position="26"/>
    </location>
</feature>
<evidence type="ECO:0000256" key="1">
    <source>
        <dbReference type="SAM" id="SignalP"/>
    </source>
</evidence>
<dbReference type="PATRIC" id="fig|1122146.4.peg.15"/>
<proteinExistence type="predicted"/>
<dbReference type="InterPro" id="IPR018392">
    <property type="entry name" value="LysM"/>
</dbReference>
<sequence>MKFKQILLSLSAAAGILIGGSTVANADSVQYTIKPGNTVSQIATALETTTDAIAKDNKIANVNMIFPGEKIKITSKLKKSEMKKRLVEVDKEAKEITEHFLALNPVIKQSAVQTVAVAQAKPAVQRVAAPVVQRTTYHAPAAPVNTNSSEASARAFIANKESGGSYTASNGRYYGKYQLDRSYLGGDLSPANQERVANNYVTSRYGSWANAKAHWYATGWY</sequence>
<accession>A0A0R2KIZ4</accession>
<evidence type="ECO:0000259" key="2">
    <source>
        <dbReference type="PROSITE" id="PS51782"/>
    </source>
</evidence>
<dbReference type="RefSeq" id="WP_027106495.1">
    <property type="nucleotide sequence ID" value="NZ_AUHP01000012.1"/>
</dbReference>
<evidence type="ECO:0000313" key="3">
    <source>
        <dbReference type="EMBL" id="KRN89297.1"/>
    </source>
</evidence>
<dbReference type="EMBL" id="JQBZ01000016">
    <property type="protein sequence ID" value="KRN89297.1"/>
    <property type="molecule type" value="Genomic_DNA"/>
</dbReference>
<organism evidence="3 4">
    <name type="scientific">Ligilactobacillus ceti DSM 22408</name>
    <dbReference type="NCBI Taxonomy" id="1122146"/>
    <lineage>
        <taxon>Bacteria</taxon>
        <taxon>Bacillati</taxon>
        <taxon>Bacillota</taxon>
        <taxon>Bacilli</taxon>
        <taxon>Lactobacillales</taxon>
        <taxon>Lactobacillaceae</taxon>
        <taxon>Ligilactobacillus</taxon>
    </lineage>
</organism>
<dbReference type="Proteomes" id="UP000051500">
    <property type="component" value="Unassembled WGS sequence"/>
</dbReference>
<gene>
    <name evidence="3" type="ORF">IV53_GL000013</name>
</gene>
<feature type="domain" description="LysM" evidence="2">
    <location>
        <begin position="29"/>
        <end position="73"/>
    </location>
</feature>
<feature type="chain" id="PRO_5006419534" evidence="1">
    <location>
        <begin position="27"/>
        <end position="221"/>
    </location>
</feature>
<dbReference type="CDD" id="cd00118">
    <property type="entry name" value="LysM"/>
    <property type="match status" value="1"/>
</dbReference>
<reference evidence="3 4" key="1">
    <citation type="journal article" date="2015" name="Genome Announc.">
        <title>Expanding the biotechnology potential of lactobacilli through comparative genomics of 213 strains and associated genera.</title>
        <authorList>
            <person name="Sun Z."/>
            <person name="Harris H.M."/>
            <person name="McCann A."/>
            <person name="Guo C."/>
            <person name="Argimon S."/>
            <person name="Zhang W."/>
            <person name="Yang X."/>
            <person name="Jeffery I.B."/>
            <person name="Cooney J.C."/>
            <person name="Kagawa T.F."/>
            <person name="Liu W."/>
            <person name="Song Y."/>
            <person name="Salvetti E."/>
            <person name="Wrobel A."/>
            <person name="Rasinkangas P."/>
            <person name="Parkhill J."/>
            <person name="Rea M.C."/>
            <person name="O'Sullivan O."/>
            <person name="Ritari J."/>
            <person name="Douillard F.P."/>
            <person name="Paul Ross R."/>
            <person name="Yang R."/>
            <person name="Briner A.E."/>
            <person name="Felis G.E."/>
            <person name="de Vos W.M."/>
            <person name="Barrangou R."/>
            <person name="Klaenhammer T.R."/>
            <person name="Caufield P.W."/>
            <person name="Cui Y."/>
            <person name="Zhang H."/>
            <person name="O'Toole P.W."/>
        </authorList>
    </citation>
    <scope>NUCLEOTIDE SEQUENCE [LARGE SCALE GENOMIC DNA]</scope>
    <source>
        <strain evidence="3 4">DSM 22408</strain>
    </source>
</reference>
<name>A0A0R2KIZ4_9LACO</name>
<evidence type="ECO:0000313" key="4">
    <source>
        <dbReference type="Proteomes" id="UP000051500"/>
    </source>
</evidence>
<dbReference type="OrthoDB" id="117366at2"/>
<dbReference type="eggNOG" id="COG1388">
    <property type="taxonomic scope" value="Bacteria"/>
</dbReference>
<dbReference type="SMART" id="SM00257">
    <property type="entry name" value="LysM"/>
    <property type="match status" value="1"/>
</dbReference>
<dbReference type="Pfam" id="PF01476">
    <property type="entry name" value="LysM"/>
    <property type="match status" value="1"/>
</dbReference>
<dbReference type="STRING" id="1122146.IV53_GL000013"/>
<dbReference type="SUPFAM" id="SSF54106">
    <property type="entry name" value="LysM domain"/>
    <property type="match status" value="1"/>
</dbReference>
<comment type="caution">
    <text evidence="3">The sequence shown here is derived from an EMBL/GenBank/DDBJ whole genome shotgun (WGS) entry which is preliminary data.</text>
</comment>
<protein>
    <submittedName>
        <fullName evidence="3">Extracellular surface protein</fullName>
    </submittedName>
</protein>
<keyword evidence="4" id="KW-1185">Reference proteome</keyword>
<dbReference type="AlphaFoldDB" id="A0A0R2KIZ4"/>